<dbReference type="Proteomes" id="UP000091918">
    <property type="component" value="Unassembled WGS sequence"/>
</dbReference>
<dbReference type="Pfam" id="PF11093">
    <property type="entry name" value="Mitochondr_Som1"/>
    <property type="match status" value="1"/>
</dbReference>
<name>A0A1B7P7X8_9EURO</name>
<evidence type="ECO:0008006" key="3">
    <source>
        <dbReference type="Google" id="ProtNLM"/>
    </source>
</evidence>
<dbReference type="EMBL" id="LGUA01000026">
    <property type="protein sequence ID" value="OAX85134.1"/>
    <property type="molecule type" value="Genomic_DNA"/>
</dbReference>
<protein>
    <recommendedName>
        <fullName evidence="3">Mitochondrial export protein Som1</fullName>
    </recommendedName>
</protein>
<dbReference type="OrthoDB" id="3983163at2759"/>
<comment type="caution">
    <text evidence="1">The sequence shown here is derived from an EMBL/GenBank/DDBJ whole genome shotgun (WGS) entry which is preliminary data.</text>
</comment>
<reference evidence="1 2" key="1">
    <citation type="submission" date="2015-07" db="EMBL/GenBank/DDBJ databases">
        <title>Emmonsia species relationships and genome sequence.</title>
        <authorList>
            <person name="Cuomo C.A."/>
            <person name="Schwartz I.S."/>
            <person name="Kenyon C."/>
            <person name="de Hoog G.S."/>
            <person name="Govender N.P."/>
            <person name="Botha A."/>
            <person name="Moreno L."/>
            <person name="de Vries M."/>
            <person name="Munoz J.F."/>
            <person name="Stielow J.B."/>
        </authorList>
    </citation>
    <scope>NUCLEOTIDE SEQUENCE [LARGE SCALE GENOMIC DNA]</scope>
    <source>
        <strain evidence="1 2">CBS 136260</strain>
    </source>
</reference>
<organism evidence="1 2">
    <name type="scientific">Emergomyces africanus</name>
    <dbReference type="NCBI Taxonomy" id="1955775"/>
    <lineage>
        <taxon>Eukaryota</taxon>
        <taxon>Fungi</taxon>
        <taxon>Dikarya</taxon>
        <taxon>Ascomycota</taxon>
        <taxon>Pezizomycotina</taxon>
        <taxon>Eurotiomycetes</taxon>
        <taxon>Eurotiomycetidae</taxon>
        <taxon>Onygenales</taxon>
        <taxon>Ajellomycetaceae</taxon>
        <taxon>Emergomyces</taxon>
    </lineage>
</organism>
<evidence type="ECO:0000313" key="1">
    <source>
        <dbReference type="EMBL" id="OAX85134.1"/>
    </source>
</evidence>
<dbReference type="AlphaFoldDB" id="A0A1B7P7X8"/>
<evidence type="ECO:0000313" key="2">
    <source>
        <dbReference type="Proteomes" id="UP000091918"/>
    </source>
</evidence>
<dbReference type="GO" id="GO:0042720">
    <property type="term" value="C:mitochondrial inner membrane peptidase complex"/>
    <property type="evidence" value="ECO:0007669"/>
    <property type="project" value="InterPro"/>
</dbReference>
<accession>A0A1B7P7X8</accession>
<proteinExistence type="predicted"/>
<sequence length="110" mass="12055">MSPLVQPFPTSALPTAIQTTTKNFQETARKPPVVNLSQCALMEMVQYSCNPPEKGPPQGSADGVIECESVVRLFRRCAGGLTVETTTWERKWNANANANGTREKEGETKE</sequence>
<keyword evidence="2" id="KW-1185">Reference proteome</keyword>
<dbReference type="InterPro" id="IPR024645">
    <property type="entry name" value="Mitochondr_Som1"/>
</dbReference>
<gene>
    <name evidence="1" type="ORF">ACJ72_00506</name>
</gene>